<dbReference type="GO" id="GO:0016301">
    <property type="term" value="F:kinase activity"/>
    <property type="evidence" value="ECO:0007669"/>
    <property type="project" value="UniProtKB-KW"/>
</dbReference>
<evidence type="ECO:0000313" key="1">
    <source>
        <dbReference type="EMBL" id="HIT41798.1"/>
    </source>
</evidence>
<dbReference type="Proteomes" id="UP000886860">
    <property type="component" value="Unassembled WGS sequence"/>
</dbReference>
<dbReference type="Pfam" id="PF13189">
    <property type="entry name" value="Cytidylate_kin2"/>
    <property type="match status" value="1"/>
</dbReference>
<sequence>MNRIVTIGREFGSGGRELGRRLSEIMGMAYYDKEIVTEIAKRTSMSEEYVQHIIEHRPVMSYPISIGRSFYPMVNPITDQHQTIYQEQHRIIREMAEKSDCIIVGRCGDYILKEQNPFRIFVYAEMESKMARCRERGAEHENLTDRELKQQISRVDKNRAKYYEFYTGHRWGERLNYDLCINTTDRSIKELAPLVAHFLNECLQ</sequence>
<dbReference type="InterPro" id="IPR027417">
    <property type="entry name" value="P-loop_NTPase"/>
</dbReference>
<protein>
    <submittedName>
        <fullName evidence="1">Cytidylate kinase-like family protein</fullName>
    </submittedName>
</protein>
<evidence type="ECO:0000313" key="2">
    <source>
        <dbReference type="Proteomes" id="UP000886860"/>
    </source>
</evidence>
<dbReference type="Gene3D" id="3.40.50.300">
    <property type="entry name" value="P-loop containing nucleotide triphosphate hydrolases"/>
    <property type="match status" value="1"/>
</dbReference>
<keyword evidence="1" id="KW-0808">Transferase</keyword>
<dbReference type="AlphaFoldDB" id="A0A9D1GJA0"/>
<accession>A0A9D1GJA0</accession>
<comment type="caution">
    <text evidence="1">The sequence shown here is derived from an EMBL/GenBank/DDBJ whole genome shotgun (WGS) entry which is preliminary data.</text>
</comment>
<organism evidence="1 2">
    <name type="scientific">Candidatus Caccovicinus merdipullorum</name>
    <dbReference type="NCBI Taxonomy" id="2840724"/>
    <lineage>
        <taxon>Bacteria</taxon>
        <taxon>Bacillati</taxon>
        <taxon>Bacillota</taxon>
        <taxon>Clostridia</taxon>
        <taxon>Eubacteriales</taxon>
        <taxon>Candidatus Caccovicinus</taxon>
    </lineage>
</organism>
<keyword evidence="1" id="KW-0418">Kinase</keyword>
<name>A0A9D1GJA0_9FIRM</name>
<dbReference type="SUPFAM" id="SSF52540">
    <property type="entry name" value="P-loop containing nucleoside triphosphate hydrolases"/>
    <property type="match status" value="1"/>
</dbReference>
<gene>
    <name evidence="1" type="ORF">IAB60_06835</name>
</gene>
<dbReference type="EMBL" id="DVKS01000117">
    <property type="protein sequence ID" value="HIT41798.1"/>
    <property type="molecule type" value="Genomic_DNA"/>
</dbReference>
<proteinExistence type="predicted"/>
<reference evidence="1" key="1">
    <citation type="submission" date="2020-10" db="EMBL/GenBank/DDBJ databases">
        <authorList>
            <person name="Gilroy R."/>
        </authorList>
    </citation>
    <scope>NUCLEOTIDE SEQUENCE</scope>
    <source>
        <strain evidence="1">CHK123-3438</strain>
    </source>
</reference>
<reference evidence="1" key="2">
    <citation type="journal article" date="2021" name="PeerJ">
        <title>Extensive microbial diversity within the chicken gut microbiome revealed by metagenomics and culture.</title>
        <authorList>
            <person name="Gilroy R."/>
            <person name="Ravi A."/>
            <person name="Getino M."/>
            <person name="Pursley I."/>
            <person name="Horton D.L."/>
            <person name="Alikhan N.F."/>
            <person name="Baker D."/>
            <person name="Gharbi K."/>
            <person name="Hall N."/>
            <person name="Watson M."/>
            <person name="Adriaenssens E.M."/>
            <person name="Foster-Nyarko E."/>
            <person name="Jarju S."/>
            <person name="Secka A."/>
            <person name="Antonio M."/>
            <person name="Oren A."/>
            <person name="Chaudhuri R.R."/>
            <person name="La Ragione R."/>
            <person name="Hildebrand F."/>
            <person name="Pallen M.J."/>
        </authorList>
    </citation>
    <scope>NUCLEOTIDE SEQUENCE</scope>
    <source>
        <strain evidence="1">CHK123-3438</strain>
    </source>
</reference>